<dbReference type="InterPro" id="IPR011990">
    <property type="entry name" value="TPR-like_helical_dom_sf"/>
</dbReference>
<evidence type="ECO:0000313" key="3">
    <source>
        <dbReference type="Proteomes" id="UP000297998"/>
    </source>
</evidence>
<accession>A0A4Z1B798</accession>
<dbReference type="InterPro" id="IPR041662">
    <property type="entry name" value="SusD-like_2"/>
</dbReference>
<keyword evidence="3" id="KW-1185">Reference proteome</keyword>
<comment type="caution">
    <text evidence="2">The sequence shown here is derived from an EMBL/GenBank/DDBJ whole genome shotgun (WGS) entry which is preliminary data.</text>
</comment>
<sequence>MKKIKHITLGLIFAVSFNSCTDDFEETNTDPNRLETISPATLLNPILYSLTNHNSYSAWHNRTAHFMQGIVPYPSNASGGYHRYDVTDDIGTTMWNNHYKWLKNLDEMEEAAIKANDQNYQAVALTLKAWAYANLTDCFGDIPFSEASKADKGIEKPKFDRQQDIYKSVLEYLEKANGLYNTKQSMIYTADLLYNNDVSKWQKLTNSLHLRLLLRISDIQPTETINKINTILNDPAKYPVFINNTDNAILINTGVTPNTTPWPRIQDYAADKKLSTFLIDNLLQLNDPRITIWATKAKDLKGNDIGYKGIPSGYAFNDSSIKYTPSAPNNVVALAPMKNIVMTYGELQLIKAELAQKGLIPGDAKAFYEDGVKASMEVWGTTISSDYFTNSFAEYNGTLERIMLQKYFTLYFTDNQQWMEFRRTGFPILPLQTNLFNNGKMPIRYPYPPNVKMQNKENYQIAVQQMGGDDINTRVWWDVK</sequence>
<keyword evidence="2" id="KW-0449">Lipoprotein</keyword>
<dbReference type="AlphaFoldDB" id="A0A4Z1B798"/>
<dbReference type="RefSeq" id="WP_135834552.1">
    <property type="nucleotide sequence ID" value="NZ_CAUQWU010000019.1"/>
</dbReference>
<name>A0A4Z1B798_9FLAO</name>
<dbReference type="Pfam" id="PF12771">
    <property type="entry name" value="SusD-like_2"/>
    <property type="match status" value="1"/>
</dbReference>
<dbReference type="Gene3D" id="1.25.40.390">
    <property type="match status" value="1"/>
</dbReference>
<feature type="signal peptide" evidence="1">
    <location>
        <begin position="1"/>
        <end position="21"/>
    </location>
</feature>
<reference evidence="2 3" key="1">
    <citation type="submission" date="2019-03" db="EMBL/GenBank/DDBJ databases">
        <title>Empedobacter tilapiae sp. nov., isolated from an intestine of Nile tilapia Oreochromis niloticus.</title>
        <authorList>
            <person name="Kim Y.-O."/>
            <person name="Yoon J.-H."/>
        </authorList>
    </citation>
    <scope>NUCLEOTIDE SEQUENCE [LARGE SCALE GENOMIC DNA]</scope>
    <source>
        <strain evidence="2 3">MRS2</strain>
    </source>
</reference>
<gene>
    <name evidence="2" type="ORF">E4J94_03935</name>
</gene>
<proteinExistence type="predicted"/>
<dbReference type="OrthoDB" id="725917at2"/>
<evidence type="ECO:0000256" key="1">
    <source>
        <dbReference type="SAM" id="SignalP"/>
    </source>
</evidence>
<dbReference type="Proteomes" id="UP000297998">
    <property type="component" value="Unassembled WGS sequence"/>
</dbReference>
<dbReference type="SUPFAM" id="SSF48452">
    <property type="entry name" value="TPR-like"/>
    <property type="match status" value="1"/>
</dbReference>
<keyword evidence="1" id="KW-0732">Signal</keyword>
<dbReference type="EMBL" id="SRPE01000002">
    <property type="protein sequence ID" value="TGN29850.1"/>
    <property type="molecule type" value="Genomic_DNA"/>
</dbReference>
<protein>
    <submittedName>
        <fullName evidence="2">SusD/RagB family nutrient-binding outer membrane lipoprotein</fullName>
    </submittedName>
</protein>
<organism evidence="2 3">
    <name type="scientific">Empedobacter tilapiae</name>
    <dbReference type="NCBI Taxonomy" id="2491114"/>
    <lineage>
        <taxon>Bacteria</taxon>
        <taxon>Pseudomonadati</taxon>
        <taxon>Bacteroidota</taxon>
        <taxon>Flavobacteriia</taxon>
        <taxon>Flavobacteriales</taxon>
        <taxon>Weeksellaceae</taxon>
        <taxon>Empedobacter</taxon>
    </lineage>
</organism>
<evidence type="ECO:0000313" key="2">
    <source>
        <dbReference type="EMBL" id="TGN29850.1"/>
    </source>
</evidence>
<feature type="chain" id="PRO_5021386513" evidence="1">
    <location>
        <begin position="22"/>
        <end position="480"/>
    </location>
</feature>